<evidence type="ECO:0000256" key="2">
    <source>
        <dbReference type="SAM" id="MobiDB-lite"/>
    </source>
</evidence>
<keyword evidence="4" id="KW-1185">Reference proteome</keyword>
<dbReference type="Proteomes" id="UP001211907">
    <property type="component" value="Unassembled WGS sequence"/>
</dbReference>
<evidence type="ECO:0000313" key="3">
    <source>
        <dbReference type="EMBL" id="KAJ3128352.1"/>
    </source>
</evidence>
<keyword evidence="1" id="KW-0175">Coiled coil</keyword>
<proteinExistence type="predicted"/>
<dbReference type="AlphaFoldDB" id="A0AAD5XHR1"/>
<evidence type="ECO:0000313" key="4">
    <source>
        <dbReference type="Proteomes" id="UP001211907"/>
    </source>
</evidence>
<sequence length="393" mass="45273">MDSVETSGRRYNPHSNRGRRKQIGDSSSGRNLQMRDAQRALRARKQEYLLSLEKKVSDVTRENVLLKQQLQILSLVNPQMSQVAVPCINQNCAAQIQALQLRVLELQAALMIKSDNVTSMPANSSDLMVGSEQSSPTTTMCRQQSLETVNSNNYIFVQDFNRAMVDSPSAWIQEIGTNKPATKYKIWQSAEELYGPVDAEPFIARAKLIKSVEDTKFVERIFNLLTKVSKATDTKTAQILHLKIIREQLRINRKFTIVDFVAFVEIMSEYHMKYKLHNIHWREMCAFEGPKPKIIKAKSELPRVTNFRNTLKEIPSFSNYHHVIEDMCDLWNSDNKYGPEELNYMKYLVHSLMIACETAEDHVKFKLAFFLVRQNKCLEMDEVISDLEAISLK</sequence>
<feature type="region of interest" description="Disordered" evidence="2">
    <location>
        <begin position="1"/>
        <end position="33"/>
    </location>
</feature>
<organism evidence="3 4">
    <name type="scientific">Physocladia obscura</name>
    <dbReference type="NCBI Taxonomy" id="109957"/>
    <lineage>
        <taxon>Eukaryota</taxon>
        <taxon>Fungi</taxon>
        <taxon>Fungi incertae sedis</taxon>
        <taxon>Chytridiomycota</taxon>
        <taxon>Chytridiomycota incertae sedis</taxon>
        <taxon>Chytridiomycetes</taxon>
        <taxon>Chytridiales</taxon>
        <taxon>Chytriomycetaceae</taxon>
        <taxon>Physocladia</taxon>
    </lineage>
</organism>
<accession>A0AAD5XHR1</accession>
<protein>
    <recommendedName>
        <fullName evidence="5">BZIP domain-containing protein</fullName>
    </recommendedName>
</protein>
<dbReference type="EMBL" id="JADGJH010000469">
    <property type="protein sequence ID" value="KAJ3128352.1"/>
    <property type="molecule type" value="Genomic_DNA"/>
</dbReference>
<gene>
    <name evidence="3" type="ORF">HK100_009224</name>
</gene>
<name>A0AAD5XHR1_9FUNG</name>
<dbReference type="Gene3D" id="1.20.5.170">
    <property type="match status" value="1"/>
</dbReference>
<evidence type="ECO:0008006" key="5">
    <source>
        <dbReference type="Google" id="ProtNLM"/>
    </source>
</evidence>
<evidence type="ECO:0000256" key="1">
    <source>
        <dbReference type="SAM" id="Coils"/>
    </source>
</evidence>
<dbReference type="GO" id="GO:0003700">
    <property type="term" value="F:DNA-binding transcription factor activity"/>
    <property type="evidence" value="ECO:0007669"/>
    <property type="project" value="InterPro"/>
</dbReference>
<dbReference type="CDD" id="cd14688">
    <property type="entry name" value="bZIP_YAP"/>
    <property type="match status" value="1"/>
</dbReference>
<reference evidence="3" key="1">
    <citation type="submission" date="2020-05" db="EMBL/GenBank/DDBJ databases">
        <title>Phylogenomic resolution of chytrid fungi.</title>
        <authorList>
            <person name="Stajich J.E."/>
            <person name="Amses K."/>
            <person name="Simmons R."/>
            <person name="Seto K."/>
            <person name="Myers J."/>
            <person name="Bonds A."/>
            <person name="Quandt C.A."/>
            <person name="Barry K."/>
            <person name="Liu P."/>
            <person name="Grigoriev I."/>
            <person name="Longcore J.E."/>
            <person name="James T.Y."/>
        </authorList>
    </citation>
    <scope>NUCLEOTIDE SEQUENCE</scope>
    <source>
        <strain evidence="3">JEL0513</strain>
    </source>
</reference>
<dbReference type="InterPro" id="IPR046347">
    <property type="entry name" value="bZIP_sf"/>
</dbReference>
<comment type="caution">
    <text evidence="3">The sequence shown here is derived from an EMBL/GenBank/DDBJ whole genome shotgun (WGS) entry which is preliminary data.</text>
</comment>
<feature type="coiled-coil region" evidence="1">
    <location>
        <begin position="49"/>
        <end position="109"/>
    </location>
</feature>
<dbReference type="SUPFAM" id="SSF57959">
    <property type="entry name" value="Leucine zipper domain"/>
    <property type="match status" value="1"/>
</dbReference>